<protein>
    <submittedName>
        <fullName evidence="2">Uncharacterized protein</fullName>
    </submittedName>
</protein>
<proteinExistence type="predicted"/>
<dbReference type="VEuPathDB" id="FungiDB:HMPREF1544_09326"/>
<reference evidence="3" key="1">
    <citation type="submission" date="2013-05" db="EMBL/GenBank/DDBJ databases">
        <title>The Genome sequence of Mucor circinelloides f. circinelloides 1006PhL.</title>
        <authorList>
            <consortium name="The Broad Institute Genomics Platform"/>
            <person name="Cuomo C."/>
            <person name="Earl A."/>
            <person name="Findley K."/>
            <person name="Lee S.C."/>
            <person name="Walker B."/>
            <person name="Young S."/>
            <person name="Zeng Q."/>
            <person name="Gargeya S."/>
            <person name="Fitzgerald M."/>
            <person name="Haas B."/>
            <person name="Abouelleil A."/>
            <person name="Allen A.W."/>
            <person name="Alvarado L."/>
            <person name="Arachchi H.M."/>
            <person name="Berlin A.M."/>
            <person name="Chapman S.B."/>
            <person name="Gainer-Dewar J."/>
            <person name="Goldberg J."/>
            <person name="Griggs A."/>
            <person name="Gujja S."/>
            <person name="Hansen M."/>
            <person name="Howarth C."/>
            <person name="Imamovic A."/>
            <person name="Ireland A."/>
            <person name="Larimer J."/>
            <person name="McCowan C."/>
            <person name="Murphy C."/>
            <person name="Pearson M."/>
            <person name="Poon T.W."/>
            <person name="Priest M."/>
            <person name="Roberts A."/>
            <person name="Saif S."/>
            <person name="Shea T."/>
            <person name="Sisk P."/>
            <person name="Sykes S."/>
            <person name="Wortman J."/>
            <person name="Nusbaum C."/>
            <person name="Birren B."/>
        </authorList>
    </citation>
    <scope>NUCLEOTIDE SEQUENCE [LARGE SCALE GENOMIC DNA]</scope>
    <source>
        <strain evidence="3">1006PhL</strain>
    </source>
</reference>
<feature type="compositionally biased region" description="Acidic residues" evidence="1">
    <location>
        <begin position="26"/>
        <end position="47"/>
    </location>
</feature>
<dbReference type="OrthoDB" id="2291053at2759"/>
<sequence>MSDKSDIEDADITLNYPDSDIHQTEESDDIQQQEDDFGSFDDAVEDDDFGDFEEEDEDIDNTPIFNTMQDAMDLWHHLLDQIYHYEALDSFTGNAPKSIKQYVLEEAPESLHSRLTWDSVTRYMENDTGIPKVKWHQSEIERCHLNALACKRSATPVLSNTPTILNTEFTQEPQYMTNMKPALNTVIGSSVPSAAVAATAAELVVDEPATPDSSTTTSEKRSSVFGLSSLSRFLPHLSRTNLPKSPTTTTTAPTSPIIASKSLPRQNTTVNHLNVSTLKLQDARSSSVKRSNSVAFISNRESHTEKPRPTSFQSPPPQSMDLFDLTEDPAAIVKSPTKVQFSFEPLIPTHTLSPTPVRRNTIPANMHSDLNASFDTTQDDDFGNFTAEVKKGLGQEEDDDFGDFNQEKPAEPKPVNFIDDDPFDIWSSSSSNNKQLNTPLQKDNDPYGIASYSQPPPQPAQQSNHLISMDNSSFTPPSLAVASPKVMTPTTFDLLTPIAFGSNDQALGSNKSFDLLDTSNVSDQKPKANTETTVSDDDDWGDWTF</sequence>
<dbReference type="EMBL" id="KE124054">
    <property type="protein sequence ID" value="EPB83936.1"/>
    <property type="molecule type" value="Genomic_DNA"/>
</dbReference>
<evidence type="ECO:0000313" key="2">
    <source>
        <dbReference type="EMBL" id="EPB83936.1"/>
    </source>
</evidence>
<dbReference type="Proteomes" id="UP000014254">
    <property type="component" value="Unassembled WGS sequence"/>
</dbReference>
<feature type="compositionally biased region" description="Acidic residues" evidence="1">
    <location>
        <begin position="534"/>
        <end position="545"/>
    </location>
</feature>
<feature type="region of interest" description="Disordered" evidence="1">
    <location>
        <begin position="394"/>
        <end position="463"/>
    </location>
</feature>
<dbReference type="InParanoid" id="S2J1J8"/>
<feature type="region of interest" description="Disordered" evidence="1">
    <location>
        <begin position="236"/>
        <end position="258"/>
    </location>
</feature>
<organism evidence="2 3">
    <name type="scientific">Mucor circinelloides f. circinelloides (strain 1006PhL)</name>
    <name type="common">Mucormycosis agent</name>
    <name type="synonym">Calyptromyces circinelloides</name>
    <dbReference type="NCBI Taxonomy" id="1220926"/>
    <lineage>
        <taxon>Eukaryota</taxon>
        <taxon>Fungi</taxon>
        <taxon>Fungi incertae sedis</taxon>
        <taxon>Mucoromycota</taxon>
        <taxon>Mucoromycotina</taxon>
        <taxon>Mucoromycetes</taxon>
        <taxon>Mucorales</taxon>
        <taxon>Mucorineae</taxon>
        <taxon>Mucoraceae</taxon>
        <taxon>Mucor</taxon>
    </lineage>
</organism>
<feature type="compositionally biased region" description="Polar residues" evidence="1">
    <location>
        <begin position="519"/>
        <end position="533"/>
    </location>
</feature>
<keyword evidence="3" id="KW-1185">Reference proteome</keyword>
<accession>S2J1J8</accession>
<feature type="region of interest" description="Disordered" evidence="1">
    <location>
        <begin position="1"/>
        <end position="47"/>
    </location>
</feature>
<evidence type="ECO:0000256" key="1">
    <source>
        <dbReference type="SAM" id="MobiDB-lite"/>
    </source>
</evidence>
<feature type="compositionally biased region" description="Low complexity" evidence="1">
    <location>
        <begin position="245"/>
        <end position="258"/>
    </location>
</feature>
<gene>
    <name evidence="2" type="ORF">HMPREF1544_09326</name>
</gene>
<feature type="compositionally biased region" description="Polar residues" evidence="1">
    <location>
        <begin position="426"/>
        <end position="441"/>
    </location>
</feature>
<name>S2J1J8_MUCC1</name>
<feature type="region of interest" description="Disordered" evidence="1">
    <location>
        <begin position="519"/>
        <end position="545"/>
    </location>
</feature>
<feature type="region of interest" description="Disordered" evidence="1">
    <location>
        <begin position="291"/>
        <end position="316"/>
    </location>
</feature>
<dbReference type="AlphaFoldDB" id="S2J1J8"/>
<evidence type="ECO:0000313" key="3">
    <source>
        <dbReference type="Proteomes" id="UP000014254"/>
    </source>
</evidence>